<evidence type="ECO:0000313" key="2">
    <source>
        <dbReference type="Proteomes" id="UP000244741"/>
    </source>
</evidence>
<organism evidence="1 2">
    <name type="scientific">Aeromonas phage AhSzq-1</name>
    <dbReference type="NCBI Taxonomy" id="2138298"/>
    <lineage>
        <taxon>Viruses</taxon>
        <taxon>Duplodnaviria</taxon>
        <taxon>Heunggongvirae</taxon>
        <taxon>Uroviricota</taxon>
        <taxon>Caudoviricetes</taxon>
        <taxon>Demerecviridae</taxon>
        <taxon>Shenzhenvirus</taxon>
        <taxon>Shenzhenvirus AhSzq1</taxon>
    </lineage>
</organism>
<sequence length="70" mass="7914">MPPKYKTERQLKARVYEMAVQNKMLLDLLSFNIQDLQKATQDGMTAEEAEAVLSRTMAKIKEVNDGKAAI</sequence>
<proteinExistence type="predicted"/>
<gene>
    <name evidence="1" type="ORF">AhSzq1_37</name>
</gene>
<evidence type="ECO:0000313" key="1">
    <source>
        <dbReference type="EMBL" id="AVR75930.1"/>
    </source>
</evidence>
<dbReference type="EMBL" id="MG676224">
    <property type="protein sequence ID" value="AVR75930.1"/>
    <property type="molecule type" value="Genomic_DNA"/>
</dbReference>
<reference evidence="1 2" key="1">
    <citation type="submission" date="2017-12" db="EMBL/GenBank/DDBJ databases">
        <title>Genomic characterization of T5-related Aeromonas hydrophila phages AhSzq-1 and AhSzw-1 and proposal to be two new species.</title>
        <authorList>
            <person name="Chen L."/>
            <person name="Yuan S."/>
            <person name="Ma Y."/>
        </authorList>
    </citation>
    <scope>NUCLEOTIDE SEQUENCE [LARGE SCALE GENOMIC DNA]</scope>
    <source>
        <strain evidence="1">Seawater</strain>
    </source>
</reference>
<dbReference type="Proteomes" id="UP000244741">
    <property type="component" value="Segment"/>
</dbReference>
<accession>A0A2R4ALK1</accession>
<keyword evidence="2" id="KW-1185">Reference proteome</keyword>
<name>A0A2R4ALK1_9CAUD</name>
<protein>
    <submittedName>
        <fullName evidence="1">Uncharacterized protein</fullName>
    </submittedName>
</protein>